<organism evidence="3 4">
    <name type="scientific">Rhypophila decipiens</name>
    <dbReference type="NCBI Taxonomy" id="261697"/>
    <lineage>
        <taxon>Eukaryota</taxon>
        <taxon>Fungi</taxon>
        <taxon>Dikarya</taxon>
        <taxon>Ascomycota</taxon>
        <taxon>Pezizomycotina</taxon>
        <taxon>Sordariomycetes</taxon>
        <taxon>Sordariomycetidae</taxon>
        <taxon>Sordariales</taxon>
        <taxon>Naviculisporaceae</taxon>
        <taxon>Rhypophila</taxon>
    </lineage>
</organism>
<sequence>MTSTLLTFTTALAALASTISATPIQSPYSPELPLSSSYRLYINRTTDLDFSTNPLNGQYLTAVRAGATLNAPTITNLSSDAAIFSTTTHQTTQLSRTLSANYTFAPFSIFMSDAATPVALNPHVLNLGINAGNGTEGVYPSGNVCTSMATPKVGTFAVCDQVFDAYTHPRWLVVFIEGGEENLPSGGECVPVNLVPECDAYDPLAGTDGEGRVAETRCWTDVKSVADWAAYGC</sequence>
<gene>
    <name evidence="3" type="ORF">QBC37DRAFT_425747</name>
</gene>
<accession>A0AAN6Y3I5</accession>
<evidence type="ECO:0000313" key="4">
    <source>
        <dbReference type="Proteomes" id="UP001301769"/>
    </source>
</evidence>
<dbReference type="InterPro" id="IPR057229">
    <property type="entry name" value="DUF7907"/>
</dbReference>
<comment type="caution">
    <text evidence="3">The sequence shown here is derived from an EMBL/GenBank/DDBJ whole genome shotgun (WGS) entry which is preliminary data.</text>
</comment>
<dbReference type="Pfam" id="PF25484">
    <property type="entry name" value="DUF7907"/>
    <property type="match status" value="1"/>
</dbReference>
<keyword evidence="4" id="KW-1185">Reference proteome</keyword>
<evidence type="ECO:0000256" key="1">
    <source>
        <dbReference type="SAM" id="SignalP"/>
    </source>
</evidence>
<feature type="chain" id="PRO_5042880537" description="DUF7907 domain-containing protein" evidence="1">
    <location>
        <begin position="22"/>
        <end position="233"/>
    </location>
</feature>
<evidence type="ECO:0000313" key="3">
    <source>
        <dbReference type="EMBL" id="KAK4211984.1"/>
    </source>
</evidence>
<name>A0AAN6Y3I5_9PEZI</name>
<dbReference type="Proteomes" id="UP001301769">
    <property type="component" value="Unassembled WGS sequence"/>
</dbReference>
<reference evidence="3" key="1">
    <citation type="journal article" date="2023" name="Mol. Phylogenet. Evol.">
        <title>Genome-scale phylogeny and comparative genomics of the fungal order Sordariales.</title>
        <authorList>
            <person name="Hensen N."/>
            <person name="Bonometti L."/>
            <person name="Westerberg I."/>
            <person name="Brannstrom I.O."/>
            <person name="Guillou S."/>
            <person name="Cros-Aarteil S."/>
            <person name="Calhoun S."/>
            <person name="Haridas S."/>
            <person name="Kuo A."/>
            <person name="Mondo S."/>
            <person name="Pangilinan J."/>
            <person name="Riley R."/>
            <person name="LaButti K."/>
            <person name="Andreopoulos B."/>
            <person name="Lipzen A."/>
            <person name="Chen C."/>
            <person name="Yan M."/>
            <person name="Daum C."/>
            <person name="Ng V."/>
            <person name="Clum A."/>
            <person name="Steindorff A."/>
            <person name="Ohm R.A."/>
            <person name="Martin F."/>
            <person name="Silar P."/>
            <person name="Natvig D.O."/>
            <person name="Lalanne C."/>
            <person name="Gautier V."/>
            <person name="Ament-Velasquez S.L."/>
            <person name="Kruys A."/>
            <person name="Hutchinson M.I."/>
            <person name="Powell A.J."/>
            <person name="Barry K."/>
            <person name="Miller A.N."/>
            <person name="Grigoriev I.V."/>
            <person name="Debuchy R."/>
            <person name="Gladieux P."/>
            <person name="Hiltunen Thoren M."/>
            <person name="Johannesson H."/>
        </authorList>
    </citation>
    <scope>NUCLEOTIDE SEQUENCE</scope>
    <source>
        <strain evidence="3">PSN293</strain>
    </source>
</reference>
<keyword evidence="1" id="KW-0732">Signal</keyword>
<dbReference type="AlphaFoldDB" id="A0AAN6Y3I5"/>
<proteinExistence type="predicted"/>
<protein>
    <recommendedName>
        <fullName evidence="2">DUF7907 domain-containing protein</fullName>
    </recommendedName>
</protein>
<feature type="domain" description="DUF7907" evidence="2">
    <location>
        <begin position="36"/>
        <end position="198"/>
    </location>
</feature>
<feature type="signal peptide" evidence="1">
    <location>
        <begin position="1"/>
        <end position="21"/>
    </location>
</feature>
<reference evidence="3" key="2">
    <citation type="submission" date="2023-05" db="EMBL/GenBank/DDBJ databases">
        <authorList>
            <consortium name="Lawrence Berkeley National Laboratory"/>
            <person name="Steindorff A."/>
            <person name="Hensen N."/>
            <person name="Bonometti L."/>
            <person name="Westerberg I."/>
            <person name="Brannstrom I.O."/>
            <person name="Guillou S."/>
            <person name="Cros-Aarteil S."/>
            <person name="Calhoun S."/>
            <person name="Haridas S."/>
            <person name="Kuo A."/>
            <person name="Mondo S."/>
            <person name="Pangilinan J."/>
            <person name="Riley R."/>
            <person name="Labutti K."/>
            <person name="Andreopoulos B."/>
            <person name="Lipzen A."/>
            <person name="Chen C."/>
            <person name="Yanf M."/>
            <person name="Daum C."/>
            <person name="Ng V."/>
            <person name="Clum A."/>
            <person name="Ohm R."/>
            <person name="Martin F."/>
            <person name="Silar P."/>
            <person name="Natvig D."/>
            <person name="Lalanne C."/>
            <person name="Gautier V."/>
            <person name="Ament-Velasquez S.L."/>
            <person name="Kruys A."/>
            <person name="Hutchinson M.I."/>
            <person name="Powell A.J."/>
            <person name="Barry K."/>
            <person name="Miller A.N."/>
            <person name="Grigoriev I.V."/>
            <person name="Debuchy R."/>
            <person name="Gladieux P."/>
            <person name="Thoren M.H."/>
            <person name="Johannesson H."/>
        </authorList>
    </citation>
    <scope>NUCLEOTIDE SEQUENCE</scope>
    <source>
        <strain evidence="3">PSN293</strain>
    </source>
</reference>
<evidence type="ECO:0000259" key="2">
    <source>
        <dbReference type="Pfam" id="PF25484"/>
    </source>
</evidence>
<dbReference type="EMBL" id="MU858136">
    <property type="protein sequence ID" value="KAK4211984.1"/>
    <property type="molecule type" value="Genomic_DNA"/>
</dbReference>